<keyword evidence="4" id="KW-0479">Metal-binding</keyword>
<reference evidence="8" key="1">
    <citation type="journal article" date="2022" name="Cell">
        <title>Design, construction, and in vivo augmentation of a complex gut microbiome.</title>
        <authorList>
            <person name="Cheng A.G."/>
            <person name="Ho P.Y."/>
            <person name="Aranda-Diaz A."/>
            <person name="Jain S."/>
            <person name="Yu F.B."/>
            <person name="Meng X."/>
            <person name="Wang M."/>
            <person name="Iakiviak M."/>
            <person name="Nagashima K."/>
            <person name="Zhao A."/>
            <person name="Murugkar P."/>
            <person name="Patil A."/>
            <person name="Atabakhsh K."/>
            <person name="Weakley A."/>
            <person name="Yan J."/>
            <person name="Brumbaugh A.R."/>
            <person name="Higginbottom S."/>
            <person name="Dimas A."/>
            <person name="Shiver A.L."/>
            <person name="Deutschbauer A."/>
            <person name="Neff N."/>
            <person name="Sonnenburg J.L."/>
            <person name="Huang K.C."/>
            <person name="Fischbach M.A."/>
        </authorList>
    </citation>
    <scope>NUCLEOTIDE SEQUENCE</scope>
    <source>
        <strain evidence="8">JC50</strain>
    </source>
</reference>
<dbReference type="PANTHER" id="PTHR30352">
    <property type="entry name" value="PYRUVATE FORMATE-LYASE-ACTIVATING ENZYME"/>
    <property type="match status" value="1"/>
</dbReference>
<evidence type="ECO:0000259" key="7">
    <source>
        <dbReference type="PROSITE" id="PS51918"/>
    </source>
</evidence>
<protein>
    <submittedName>
        <fullName evidence="8">Radical SAM protein</fullName>
    </submittedName>
</protein>
<feature type="domain" description="Radical SAM core" evidence="7">
    <location>
        <begin position="23"/>
        <end position="253"/>
    </location>
</feature>
<organism evidence="8 9">
    <name type="scientific">Alistipes senegalensis JC50</name>
    <dbReference type="NCBI Taxonomy" id="1033732"/>
    <lineage>
        <taxon>Bacteria</taxon>
        <taxon>Pseudomonadati</taxon>
        <taxon>Bacteroidota</taxon>
        <taxon>Bacteroidia</taxon>
        <taxon>Bacteroidales</taxon>
        <taxon>Rikenellaceae</taxon>
        <taxon>Alistipes</taxon>
    </lineage>
</organism>
<keyword evidence="9" id="KW-1185">Reference proteome</keyword>
<evidence type="ECO:0000313" key="9">
    <source>
        <dbReference type="Proteomes" id="UP001058267"/>
    </source>
</evidence>
<sequence length="332" mass="37779">MVDNKNIATVAPIFGINRLRLEIDGPGITTLVAFMKCPLKCKYCINEKCHEPLLEPESNHLSGEIRYLSPIELYDEVKIDNIYFQATNGGITFGGGEPALYSDFITEFRKICGDSWDLNIETSLNVDLKHIKAISPVINHFIIDIKDLNPSIYKEYTGVNIDQLIQNLHYLKDIGKAKDMIIRVPHIPGFNNQENITENIHQLNLMGFENIDEFEYRPDYYLYAQESHRLNWAIGGMMCNILSAIRKEIASTNGIGYELSKCNNEKYCAGTCPKCDWELKNLQEQLDAKCLKGAKLNFNLINSFPTKEIAVTINTSSEWLLGVLEIEDDEEI</sequence>
<evidence type="ECO:0000256" key="5">
    <source>
        <dbReference type="ARBA" id="ARBA00023004"/>
    </source>
</evidence>
<dbReference type="InterPro" id="IPR034457">
    <property type="entry name" value="Organic_radical-activating"/>
</dbReference>
<dbReference type="CDD" id="cd01335">
    <property type="entry name" value="Radical_SAM"/>
    <property type="match status" value="1"/>
</dbReference>
<keyword evidence="3" id="KW-0949">S-adenosyl-L-methionine</keyword>
<dbReference type="InterPro" id="IPR007197">
    <property type="entry name" value="rSAM"/>
</dbReference>
<dbReference type="PANTHER" id="PTHR30352:SF4">
    <property type="entry name" value="PYRUVATE FORMATE-LYASE 2-ACTIVATING ENZYME"/>
    <property type="match status" value="1"/>
</dbReference>
<dbReference type="Gene3D" id="3.20.20.70">
    <property type="entry name" value="Aldolase class I"/>
    <property type="match status" value="1"/>
</dbReference>
<name>A0ABY5V7E4_9BACT</name>
<dbReference type="Pfam" id="PF04055">
    <property type="entry name" value="Radical_SAM"/>
    <property type="match status" value="1"/>
</dbReference>
<proteinExistence type="predicted"/>
<dbReference type="RefSeq" id="WP_019149910.1">
    <property type="nucleotide sequence ID" value="NZ_CP102252.1"/>
</dbReference>
<dbReference type="SUPFAM" id="SSF102114">
    <property type="entry name" value="Radical SAM enzymes"/>
    <property type="match status" value="1"/>
</dbReference>
<dbReference type="PROSITE" id="PS51918">
    <property type="entry name" value="RADICAL_SAM"/>
    <property type="match status" value="1"/>
</dbReference>
<evidence type="ECO:0000256" key="4">
    <source>
        <dbReference type="ARBA" id="ARBA00022723"/>
    </source>
</evidence>
<evidence type="ECO:0000313" key="8">
    <source>
        <dbReference type="EMBL" id="UWN65461.1"/>
    </source>
</evidence>
<comment type="cofactor">
    <cofactor evidence="1">
        <name>[4Fe-4S] cluster</name>
        <dbReference type="ChEBI" id="CHEBI:49883"/>
    </cofactor>
</comment>
<dbReference type="SFLD" id="SFLDS00029">
    <property type="entry name" value="Radical_SAM"/>
    <property type="match status" value="1"/>
</dbReference>
<dbReference type="InterPro" id="IPR013785">
    <property type="entry name" value="Aldolase_TIM"/>
</dbReference>
<keyword evidence="5" id="KW-0408">Iron</keyword>
<dbReference type="EMBL" id="CP102252">
    <property type="protein sequence ID" value="UWN65461.1"/>
    <property type="molecule type" value="Genomic_DNA"/>
</dbReference>
<evidence type="ECO:0000256" key="6">
    <source>
        <dbReference type="ARBA" id="ARBA00023014"/>
    </source>
</evidence>
<evidence type="ECO:0000256" key="1">
    <source>
        <dbReference type="ARBA" id="ARBA00001966"/>
    </source>
</evidence>
<accession>A0ABY5V7E4</accession>
<keyword evidence="2" id="KW-0004">4Fe-4S</keyword>
<gene>
    <name evidence="8" type="ORF">NQ519_01105</name>
</gene>
<dbReference type="InterPro" id="IPR058240">
    <property type="entry name" value="rSAM_sf"/>
</dbReference>
<evidence type="ECO:0000256" key="2">
    <source>
        <dbReference type="ARBA" id="ARBA00022485"/>
    </source>
</evidence>
<keyword evidence="6" id="KW-0411">Iron-sulfur</keyword>
<evidence type="ECO:0000256" key="3">
    <source>
        <dbReference type="ARBA" id="ARBA00022691"/>
    </source>
</evidence>
<dbReference type="Proteomes" id="UP001058267">
    <property type="component" value="Chromosome"/>
</dbReference>